<keyword evidence="2" id="KW-1185">Reference proteome</keyword>
<evidence type="ECO:0000313" key="2">
    <source>
        <dbReference type="Proteomes" id="UP000789920"/>
    </source>
</evidence>
<comment type="caution">
    <text evidence="1">The sequence shown here is derived from an EMBL/GenBank/DDBJ whole genome shotgun (WGS) entry which is preliminary data.</text>
</comment>
<reference evidence="1" key="1">
    <citation type="submission" date="2021-06" db="EMBL/GenBank/DDBJ databases">
        <authorList>
            <person name="Kallberg Y."/>
            <person name="Tangrot J."/>
            <person name="Rosling A."/>
        </authorList>
    </citation>
    <scope>NUCLEOTIDE SEQUENCE</scope>
    <source>
        <strain evidence="1">MA461A</strain>
    </source>
</reference>
<protein>
    <submittedName>
        <fullName evidence="1">36993_t:CDS:1</fullName>
    </submittedName>
</protein>
<organism evidence="1 2">
    <name type="scientific">Racocetra persica</name>
    <dbReference type="NCBI Taxonomy" id="160502"/>
    <lineage>
        <taxon>Eukaryota</taxon>
        <taxon>Fungi</taxon>
        <taxon>Fungi incertae sedis</taxon>
        <taxon>Mucoromycota</taxon>
        <taxon>Glomeromycotina</taxon>
        <taxon>Glomeromycetes</taxon>
        <taxon>Diversisporales</taxon>
        <taxon>Gigasporaceae</taxon>
        <taxon>Racocetra</taxon>
    </lineage>
</organism>
<accession>A0ACA9SKE8</accession>
<dbReference type="EMBL" id="CAJVQC010134390">
    <property type="protein sequence ID" value="CAG8842485.1"/>
    <property type="molecule type" value="Genomic_DNA"/>
</dbReference>
<gene>
    <name evidence="1" type="ORF">RPERSI_LOCUS32342</name>
</gene>
<sequence>RKHIWKLRTQYQELKTSKESLKALFSDKKVQRSKPSSSEIR</sequence>
<evidence type="ECO:0000313" key="1">
    <source>
        <dbReference type="EMBL" id="CAG8842485.1"/>
    </source>
</evidence>
<proteinExistence type="predicted"/>
<dbReference type="Proteomes" id="UP000789920">
    <property type="component" value="Unassembled WGS sequence"/>
</dbReference>
<feature type="non-terminal residue" evidence="1">
    <location>
        <position position="1"/>
    </location>
</feature>
<name>A0ACA9SKE8_9GLOM</name>